<accession>A0A931BC93</accession>
<keyword evidence="3" id="KW-1185">Reference proteome</keyword>
<gene>
    <name evidence="2" type="ORF">I2I01_06120</name>
</gene>
<name>A0A931BC93_9BACT</name>
<dbReference type="Proteomes" id="UP000645610">
    <property type="component" value="Unassembled WGS sequence"/>
</dbReference>
<evidence type="ECO:0000313" key="3">
    <source>
        <dbReference type="Proteomes" id="UP000645610"/>
    </source>
</evidence>
<sequence length="314" mass="33224">MVSSLNATNEPRSVDGSVSTAARIEAPVLLGAARLRLAFPSTVRRGGRAGLIIQMGSNVDLGILNGTSIRTYMNNSSTAVDNFAASSLLDLSATGTNKVAVEFTVADDINQIEIRTTGLLNASVSVDVFEAYGSVTPLPVELVSFQGKATGTGVALTWSTASEHNSDHFVVERAEEELDVFRAIGQVKGAGNSTQPRQYQFVDAAPKAVSYYRLRQVDADGKEAFSPIVMVKSMAAATALAAYPSPAADFITVAGTPGSSMELFNQFGHRVQQVEMAPVQRQQLDVRALPAGVYYLRNAATGQSTRFVKAAGAQ</sequence>
<dbReference type="Pfam" id="PF18962">
    <property type="entry name" value="Por_Secre_tail"/>
    <property type="match status" value="1"/>
</dbReference>
<evidence type="ECO:0000259" key="1">
    <source>
        <dbReference type="Pfam" id="PF18962"/>
    </source>
</evidence>
<proteinExistence type="predicted"/>
<dbReference type="AlphaFoldDB" id="A0A931BC93"/>
<dbReference type="EMBL" id="JADQDP010000001">
    <property type="protein sequence ID" value="MBF9141200.1"/>
    <property type="molecule type" value="Genomic_DNA"/>
</dbReference>
<dbReference type="Gene3D" id="2.60.40.10">
    <property type="entry name" value="Immunoglobulins"/>
    <property type="match status" value="1"/>
</dbReference>
<dbReference type="InterPro" id="IPR026444">
    <property type="entry name" value="Secre_tail"/>
</dbReference>
<evidence type="ECO:0000313" key="2">
    <source>
        <dbReference type="EMBL" id="MBF9141200.1"/>
    </source>
</evidence>
<dbReference type="RefSeq" id="WP_196285514.1">
    <property type="nucleotide sequence ID" value="NZ_JADQDP010000001.1"/>
</dbReference>
<organism evidence="2 3">
    <name type="scientific">Hymenobacter properus</name>
    <dbReference type="NCBI Taxonomy" id="2791026"/>
    <lineage>
        <taxon>Bacteria</taxon>
        <taxon>Pseudomonadati</taxon>
        <taxon>Bacteroidota</taxon>
        <taxon>Cytophagia</taxon>
        <taxon>Cytophagales</taxon>
        <taxon>Hymenobacteraceae</taxon>
        <taxon>Hymenobacter</taxon>
    </lineage>
</organism>
<dbReference type="InterPro" id="IPR013783">
    <property type="entry name" value="Ig-like_fold"/>
</dbReference>
<comment type="caution">
    <text evidence="2">The sequence shown here is derived from an EMBL/GenBank/DDBJ whole genome shotgun (WGS) entry which is preliminary data.</text>
</comment>
<feature type="domain" description="Secretion system C-terminal sorting" evidence="1">
    <location>
        <begin position="243"/>
        <end position="305"/>
    </location>
</feature>
<protein>
    <submittedName>
        <fullName evidence="2">T9SS type A sorting domain-containing protein</fullName>
    </submittedName>
</protein>
<reference evidence="2 3" key="1">
    <citation type="submission" date="2020-11" db="EMBL/GenBank/DDBJ databases">
        <authorList>
            <person name="Kim M.K."/>
        </authorList>
    </citation>
    <scope>NUCLEOTIDE SEQUENCE [LARGE SCALE GENOMIC DNA]</scope>
    <source>
        <strain evidence="2 3">BT439</strain>
    </source>
</reference>